<dbReference type="EMBL" id="AP011662">
    <property type="protein sequence ID" value="BAL53599.1"/>
    <property type="molecule type" value="Genomic_DNA"/>
</dbReference>
<sequence length="142" mass="15702">MKGRYLVSGVVGGIFVLNGLMISAQAPTSAEGAQEPAVTRRYSNVKWSAERQTLVGANIVITRRGDQLSGTYVLFDGNMEGTSYRLRGTAHDGRISFTVGAKGMTLRFTGRMTEQELVGKMTITRADGTREEHDFKARRLWR</sequence>
<accession>H5SBR3</accession>
<evidence type="ECO:0000313" key="1">
    <source>
        <dbReference type="EMBL" id="BAL53599.1"/>
    </source>
</evidence>
<dbReference type="AlphaFoldDB" id="H5SBR3"/>
<gene>
    <name evidence="1" type="ORF">HGMM_F07F07C10</name>
</gene>
<protein>
    <recommendedName>
        <fullName evidence="2">Lipocalin-like domain-containing protein</fullName>
    </recommendedName>
</protein>
<proteinExistence type="predicted"/>
<evidence type="ECO:0008006" key="2">
    <source>
        <dbReference type="Google" id="ProtNLM"/>
    </source>
</evidence>
<reference evidence="1" key="2">
    <citation type="journal article" date="2012" name="PLoS ONE">
        <title>A Deeply Branching Thermophilic Bacterium with an Ancient Acetyl-CoA Pathway Dominates a Subsurface Ecosystem.</title>
        <authorList>
            <person name="Takami H."/>
            <person name="Noguchi H."/>
            <person name="Takaki Y."/>
            <person name="Uchiyama I."/>
            <person name="Toyoda A."/>
            <person name="Nishi S."/>
            <person name="Chee G.-J."/>
            <person name="Arai W."/>
            <person name="Nunoura T."/>
            <person name="Itoh T."/>
            <person name="Hattori M."/>
            <person name="Takai K."/>
        </authorList>
    </citation>
    <scope>NUCLEOTIDE SEQUENCE</scope>
</reference>
<name>H5SBR3_9BACT</name>
<organism evidence="1">
    <name type="scientific">uncultured Acidobacteriota bacterium</name>
    <dbReference type="NCBI Taxonomy" id="171953"/>
    <lineage>
        <taxon>Bacteria</taxon>
        <taxon>Pseudomonadati</taxon>
        <taxon>Acidobacteriota</taxon>
        <taxon>environmental samples</taxon>
    </lineage>
</organism>
<reference evidence="1" key="1">
    <citation type="journal article" date="2005" name="Environ. Microbiol.">
        <title>Genetic and functional properties of uncultivated thermophilic crenarchaeotes from a subsurface gold mine as revealed by analysis of genome fragments.</title>
        <authorList>
            <person name="Nunoura T."/>
            <person name="Hirayama H."/>
            <person name="Takami H."/>
            <person name="Oida H."/>
            <person name="Nishi S."/>
            <person name="Shimamura S."/>
            <person name="Suzuki Y."/>
            <person name="Inagaki F."/>
            <person name="Takai K."/>
            <person name="Nealson K.H."/>
            <person name="Horikoshi K."/>
        </authorList>
    </citation>
    <scope>NUCLEOTIDE SEQUENCE</scope>
</reference>